<dbReference type="InterPro" id="IPR000330">
    <property type="entry name" value="SNF2_N"/>
</dbReference>
<evidence type="ECO:0000256" key="4">
    <source>
        <dbReference type="SAM" id="MobiDB-lite"/>
    </source>
</evidence>
<dbReference type="AlphaFoldDB" id="A0A8H5CJ47"/>
<feature type="region of interest" description="Disordered" evidence="4">
    <location>
        <begin position="1"/>
        <end position="149"/>
    </location>
</feature>
<dbReference type="EMBL" id="JAACJK010000001">
    <property type="protein sequence ID" value="KAF5342279.1"/>
    <property type="molecule type" value="Genomic_DNA"/>
</dbReference>
<dbReference type="InterPro" id="IPR001650">
    <property type="entry name" value="Helicase_C-like"/>
</dbReference>
<evidence type="ECO:0000256" key="3">
    <source>
        <dbReference type="ARBA" id="ARBA00022840"/>
    </source>
</evidence>
<name>A0A8H5CJ47_9AGAR</name>
<keyword evidence="8" id="KW-1185">Reference proteome</keyword>
<dbReference type="Gene3D" id="3.40.50.10810">
    <property type="entry name" value="Tandem AAA-ATPase domain"/>
    <property type="match status" value="1"/>
</dbReference>
<sequence>MSNSNGRPPGSRGTTSSSRRVATSQQPLVKEDTMSNLLPVTALNTPRKWEQGGVGRRAAYPLNNLARASPPMMPTPTSASRCLFPTPPKSEEKQSSRSRTNHASRLFSSTSTIKPTSQLYPSLEGPDVDPFTSMGTRPSSSSPSATTSRIKSELKADFLANLAERGTSNGNVEAPVKGKAVKKKDAVFAPAMPLTPPPSEERGRPGRRNLFQTVKSEEDELEYLQTPTKATTSSKRGVTLKSLKSEKSPLPALNLFGPPTPETSPVRSDVPPVVVRSKITSTILSENQFTKNNLDAANPTNEPPPFEGLFLPFITQAYLMQYFDEEVILVKGKLFISYKCKNGHVLKWYQALDFEMLVCETLTREEMRLDGNVTLRHIPKGRCLSYYMGLGKTHVAVMLILETLNQLRVIYQERGVTLDKKPVLIIAAKSIHKQWMDLFENLSGGALEVEVYAKGNKRMPKADVIIATNEITRNQYGRYLDYWEVREEAHKKNPRSFLKPSRENPTPQDLEFLAVTAPFFINEFFYLIMDEFHDMIKNPSTLGARASLNIVADHVLLLSGTPAQNKLYDLSVPLALLTDSSKRKDFRSAEAINRMLNRGLDKPKSMKPAEVVGAEPNWTETLISQTMITRTVQPGNPGDEPLIQLPTRTDYVVMVSLTEEEMVVYDHMRRSTKDFAKIMRSRQVPNHSALVRSAIRKMYGMLRETEKEPDDLLKTADDVTDEFKDALLEEVRISEAEKDRAELLSDESDDGLPPMFSYLGVNHAVQDEYLSSKFKVVLGILRNIRKERKGEKVIIFSTFTSLLELLSKQLDSRGIDHVTYTGDMPLKQRHEALEAIASDKKCRVILVSMKAGGVGLNITSCNNVIILDPWWNPYVEEQAISRVHRMGQTREVNVFRLLAPNTIEDDITEVQAEKRSTIEAHTARCAQAMAVSDATRKRPARMSKVNGN</sequence>
<dbReference type="PROSITE" id="PS51192">
    <property type="entry name" value="HELICASE_ATP_BIND_1"/>
    <property type="match status" value="1"/>
</dbReference>
<evidence type="ECO:0000256" key="1">
    <source>
        <dbReference type="ARBA" id="ARBA00022741"/>
    </source>
</evidence>
<dbReference type="InterPro" id="IPR027417">
    <property type="entry name" value="P-loop_NTPase"/>
</dbReference>
<dbReference type="PROSITE" id="PS51194">
    <property type="entry name" value="HELICASE_CTER"/>
    <property type="match status" value="1"/>
</dbReference>
<dbReference type="OrthoDB" id="448448at2759"/>
<feature type="domain" description="Helicase ATP-binding" evidence="5">
    <location>
        <begin position="373"/>
        <end position="580"/>
    </location>
</feature>
<proteinExistence type="predicted"/>
<dbReference type="GO" id="GO:0005634">
    <property type="term" value="C:nucleus"/>
    <property type="evidence" value="ECO:0007669"/>
    <property type="project" value="TreeGrafter"/>
</dbReference>
<dbReference type="Pfam" id="PF00176">
    <property type="entry name" value="SNF2-rel_dom"/>
    <property type="match status" value="1"/>
</dbReference>
<feature type="compositionally biased region" description="Low complexity" evidence="4">
    <location>
        <begin position="66"/>
        <end position="81"/>
    </location>
</feature>
<feature type="compositionally biased region" description="Polar residues" evidence="4">
    <location>
        <begin position="97"/>
        <end position="120"/>
    </location>
</feature>
<accession>A0A8H5CJ47</accession>
<feature type="compositionally biased region" description="Polar residues" evidence="4">
    <location>
        <begin position="34"/>
        <end position="44"/>
    </location>
</feature>
<feature type="domain" description="Helicase C-terminal" evidence="6">
    <location>
        <begin position="776"/>
        <end position="937"/>
    </location>
</feature>
<dbReference type="InterPro" id="IPR014001">
    <property type="entry name" value="Helicase_ATP-bd"/>
</dbReference>
<dbReference type="Gene3D" id="3.40.50.300">
    <property type="entry name" value="P-loop containing nucleotide triphosphate hydrolases"/>
    <property type="match status" value="1"/>
</dbReference>
<keyword evidence="3" id="KW-0067">ATP-binding</keyword>
<keyword evidence="1" id="KW-0547">Nucleotide-binding</keyword>
<evidence type="ECO:0000313" key="7">
    <source>
        <dbReference type="EMBL" id="KAF5342279.1"/>
    </source>
</evidence>
<dbReference type="SMART" id="SM00487">
    <property type="entry name" value="DEXDc"/>
    <property type="match status" value="1"/>
</dbReference>
<dbReference type="PANTHER" id="PTHR45626">
    <property type="entry name" value="TRANSCRIPTION TERMINATION FACTOR 2-RELATED"/>
    <property type="match status" value="1"/>
</dbReference>
<dbReference type="GO" id="GO:0008094">
    <property type="term" value="F:ATP-dependent activity, acting on DNA"/>
    <property type="evidence" value="ECO:0007669"/>
    <property type="project" value="TreeGrafter"/>
</dbReference>
<gene>
    <name evidence="7" type="ORF">D9611_001820</name>
</gene>
<dbReference type="Proteomes" id="UP000541558">
    <property type="component" value="Unassembled WGS sequence"/>
</dbReference>
<dbReference type="InterPro" id="IPR038718">
    <property type="entry name" value="SNF2-like_sf"/>
</dbReference>
<protein>
    <submittedName>
        <fullName evidence="7">Uncharacterized protein</fullName>
    </submittedName>
</protein>
<dbReference type="SMART" id="SM00490">
    <property type="entry name" value="HELICc"/>
    <property type="match status" value="1"/>
</dbReference>
<feature type="compositionally biased region" description="Low complexity" evidence="4">
    <location>
        <begin position="132"/>
        <end position="149"/>
    </location>
</feature>
<evidence type="ECO:0000259" key="6">
    <source>
        <dbReference type="PROSITE" id="PS51194"/>
    </source>
</evidence>
<dbReference type="Pfam" id="PF00271">
    <property type="entry name" value="Helicase_C"/>
    <property type="match status" value="1"/>
</dbReference>
<feature type="compositionally biased region" description="Low complexity" evidence="4">
    <location>
        <begin position="1"/>
        <end position="20"/>
    </location>
</feature>
<reference evidence="7 8" key="1">
    <citation type="journal article" date="2020" name="ISME J.">
        <title>Uncovering the hidden diversity of litter-decomposition mechanisms in mushroom-forming fungi.</title>
        <authorList>
            <person name="Floudas D."/>
            <person name="Bentzer J."/>
            <person name="Ahren D."/>
            <person name="Johansson T."/>
            <person name="Persson P."/>
            <person name="Tunlid A."/>
        </authorList>
    </citation>
    <scope>NUCLEOTIDE SEQUENCE [LARGE SCALE GENOMIC DNA]</scope>
    <source>
        <strain evidence="7 8">CBS 175.51</strain>
    </source>
</reference>
<evidence type="ECO:0000256" key="2">
    <source>
        <dbReference type="ARBA" id="ARBA00022801"/>
    </source>
</evidence>
<organism evidence="7 8">
    <name type="scientific">Ephemerocybe angulata</name>
    <dbReference type="NCBI Taxonomy" id="980116"/>
    <lineage>
        <taxon>Eukaryota</taxon>
        <taxon>Fungi</taxon>
        <taxon>Dikarya</taxon>
        <taxon>Basidiomycota</taxon>
        <taxon>Agaricomycotina</taxon>
        <taxon>Agaricomycetes</taxon>
        <taxon>Agaricomycetidae</taxon>
        <taxon>Agaricales</taxon>
        <taxon>Agaricineae</taxon>
        <taxon>Psathyrellaceae</taxon>
        <taxon>Ephemerocybe</taxon>
    </lineage>
</organism>
<comment type="caution">
    <text evidence="7">The sequence shown here is derived from an EMBL/GenBank/DDBJ whole genome shotgun (WGS) entry which is preliminary data.</text>
</comment>
<dbReference type="GO" id="GO:0005524">
    <property type="term" value="F:ATP binding"/>
    <property type="evidence" value="ECO:0007669"/>
    <property type="project" value="UniProtKB-KW"/>
</dbReference>
<evidence type="ECO:0000259" key="5">
    <source>
        <dbReference type="PROSITE" id="PS51192"/>
    </source>
</evidence>
<dbReference type="GO" id="GO:0016787">
    <property type="term" value="F:hydrolase activity"/>
    <property type="evidence" value="ECO:0007669"/>
    <property type="project" value="UniProtKB-KW"/>
</dbReference>
<dbReference type="CDD" id="cd18793">
    <property type="entry name" value="SF2_C_SNF"/>
    <property type="match status" value="1"/>
</dbReference>
<dbReference type="InterPro" id="IPR049730">
    <property type="entry name" value="SNF2/RAD54-like_C"/>
</dbReference>
<keyword evidence="2" id="KW-0378">Hydrolase</keyword>
<evidence type="ECO:0000313" key="8">
    <source>
        <dbReference type="Proteomes" id="UP000541558"/>
    </source>
</evidence>
<dbReference type="SUPFAM" id="SSF52540">
    <property type="entry name" value="P-loop containing nucleoside triphosphate hydrolases"/>
    <property type="match status" value="2"/>
</dbReference>
<dbReference type="InterPro" id="IPR050628">
    <property type="entry name" value="SNF2_RAD54_helicase_TF"/>
</dbReference>
<dbReference type="GO" id="GO:0006281">
    <property type="term" value="P:DNA repair"/>
    <property type="evidence" value="ECO:0007669"/>
    <property type="project" value="TreeGrafter"/>
</dbReference>